<evidence type="ECO:0000256" key="3">
    <source>
        <dbReference type="SAM" id="MobiDB-lite"/>
    </source>
</evidence>
<dbReference type="InterPro" id="IPR039600">
    <property type="entry name" value="TANGO6/Rtp1"/>
</dbReference>
<dbReference type="GO" id="GO:0009306">
    <property type="term" value="P:protein secretion"/>
    <property type="evidence" value="ECO:0007669"/>
    <property type="project" value="TreeGrafter"/>
</dbReference>
<evidence type="ECO:0000256" key="2">
    <source>
        <dbReference type="PROSITE-ProRule" id="PRU00103"/>
    </source>
</evidence>
<evidence type="ECO:0000313" key="7">
    <source>
        <dbReference type="Proteomes" id="UP000027195"/>
    </source>
</evidence>
<dbReference type="HOGENOM" id="CLU_005991_0_0_1"/>
<reference evidence="7" key="1">
    <citation type="journal article" date="2014" name="Proc. Natl. Acad. Sci. U.S.A.">
        <title>Extensive sampling of basidiomycete genomes demonstrates inadequacy of the white-rot/brown-rot paradigm for wood decay fungi.</title>
        <authorList>
            <person name="Riley R."/>
            <person name="Salamov A.A."/>
            <person name="Brown D.W."/>
            <person name="Nagy L.G."/>
            <person name="Floudas D."/>
            <person name="Held B.W."/>
            <person name="Levasseur A."/>
            <person name="Lombard V."/>
            <person name="Morin E."/>
            <person name="Otillar R."/>
            <person name="Lindquist E.A."/>
            <person name="Sun H."/>
            <person name="LaButti K.M."/>
            <person name="Schmutz J."/>
            <person name="Jabbour D."/>
            <person name="Luo H."/>
            <person name="Baker S.E."/>
            <person name="Pisabarro A.G."/>
            <person name="Walton J.D."/>
            <person name="Blanchette R.A."/>
            <person name="Henrissat B."/>
            <person name="Martin F."/>
            <person name="Cullen D."/>
            <person name="Hibbett D.S."/>
            <person name="Grigoriev I.V."/>
        </authorList>
    </citation>
    <scope>NUCLEOTIDE SEQUENCE [LARGE SCALE GENOMIC DNA]</scope>
    <source>
        <strain evidence="7">FD-172 SS1</strain>
    </source>
</reference>
<dbReference type="EMBL" id="KL198032">
    <property type="protein sequence ID" value="KDQ15352.1"/>
    <property type="molecule type" value="Genomic_DNA"/>
</dbReference>
<organism evidence="6 7">
    <name type="scientific">Botryobasidium botryosum (strain FD-172 SS1)</name>
    <dbReference type="NCBI Taxonomy" id="930990"/>
    <lineage>
        <taxon>Eukaryota</taxon>
        <taxon>Fungi</taxon>
        <taxon>Dikarya</taxon>
        <taxon>Basidiomycota</taxon>
        <taxon>Agaricomycotina</taxon>
        <taxon>Agaricomycetes</taxon>
        <taxon>Cantharellales</taxon>
        <taxon>Botryobasidiaceae</taxon>
        <taxon>Botryobasidium</taxon>
    </lineage>
</organism>
<dbReference type="InterPro" id="IPR011989">
    <property type="entry name" value="ARM-like"/>
</dbReference>
<proteinExistence type="inferred from homology"/>
<dbReference type="SUPFAM" id="SSF48371">
    <property type="entry name" value="ARM repeat"/>
    <property type="match status" value="1"/>
</dbReference>
<comment type="similarity">
    <text evidence="1">Belongs to the Tango6 family.</text>
</comment>
<dbReference type="AlphaFoldDB" id="A0A067MU47"/>
<feature type="compositionally biased region" description="Acidic residues" evidence="3">
    <location>
        <begin position="573"/>
        <end position="585"/>
    </location>
</feature>
<gene>
    <name evidence="6" type="ORF">BOTBODRAFT_624950</name>
</gene>
<feature type="region of interest" description="Disordered" evidence="3">
    <location>
        <begin position="867"/>
        <end position="895"/>
    </location>
</feature>
<dbReference type="STRING" id="930990.A0A067MU47"/>
<dbReference type="InterPro" id="IPR021133">
    <property type="entry name" value="HEAT_type_2"/>
</dbReference>
<dbReference type="Gene3D" id="1.25.10.10">
    <property type="entry name" value="Leucine-rich Repeat Variant"/>
    <property type="match status" value="1"/>
</dbReference>
<dbReference type="InterPro" id="IPR016024">
    <property type="entry name" value="ARM-type_fold"/>
</dbReference>
<dbReference type="PANTHER" id="PTHR20959:SF1">
    <property type="entry name" value="TRANSPORT AND GOLGI ORGANIZATION PROTEIN 6 HOMOLOG"/>
    <property type="match status" value="1"/>
</dbReference>
<dbReference type="InParanoid" id="A0A067MU47"/>
<dbReference type="InterPro" id="IPR057407">
    <property type="entry name" value="HEAT_TANGO6"/>
</dbReference>
<feature type="domain" description="TANGO6 HEAT repeat" evidence="5">
    <location>
        <begin position="195"/>
        <end position="417"/>
    </location>
</feature>
<dbReference type="PANTHER" id="PTHR20959">
    <property type="entry name" value="TRANSPORT AND GOLGI ORGANIZATION PROTEIN 6 FAMILY MEMBER"/>
    <property type="match status" value="1"/>
</dbReference>
<name>A0A067MU47_BOTB1</name>
<dbReference type="Pfam" id="PF23565">
    <property type="entry name" value="ARM_TANGO6"/>
    <property type="match status" value="1"/>
</dbReference>
<dbReference type="Proteomes" id="UP000027195">
    <property type="component" value="Unassembled WGS sequence"/>
</dbReference>
<evidence type="ECO:0000259" key="5">
    <source>
        <dbReference type="Pfam" id="PF23565"/>
    </source>
</evidence>
<feature type="repeat" description="HEAT" evidence="2">
    <location>
        <begin position="720"/>
        <end position="758"/>
    </location>
</feature>
<dbReference type="Pfam" id="PF10363">
    <property type="entry name" value="RTP1_C1"/>
    <property type="match status" value="1"/>
</dbReference>
<evidence type="ECO:0000256" key="1">
    <source>
        <dbReference type="ARBA" id="ARBA00005724"/>
    </source>
</evidence>
<feature type="domain" description="RNA polymerase II assembly factor Rtp1 C-terminal" evidence="4">
    <location>
        <begin position="671"/>
        <end position="797"/>
    </location>
</feature>
<dbReference type="InterPro" id="IPR019451">
    <property type="entry name" value="Rtp1_C1"/>
</dbReference>
<protein>
    <submittedName>
        <fullName evidence="6">Uncharacterized protein</fullName>
    </submittedName>
</protein>
<dbReference type="PROSITE" id="PS50077">
    <property type="entry name" value="HEAT_REPEAT"/>
    <property type="match status" value="1"/>
</dbReference>
<keyword evidence="7" id="KW-1185">Reference proteome</keyword>
<evidence type="ECO:0000313" key="6">
    <source>
        <dbReference type="EMBL" id="KDQ15352.1"/>
    </source>
</evidence>
<dbReference type="OrthoDB" id="39591at2759"/>
<sequence>MARLDGLPDIGTRDLAQIRTLLSILFRWGVERHLAHLYFYWSSAATQPAGGAPRPSNPRIVEAPGKTPEGALSRLIDFVSRILALIFTRRLELADPSSSHASDVRQTHVTKVLLTRHATPILQACIFLGWASSDTEIADTSLINQDTYKRSALRILTLLPPSQAFSSLGSIISNTSSPPPPHVKKSCASLLSEQLLRPGGLRGLFDAIFGEEATDNNKLDAPLAKLEYSSRILGAVPSQMTRKDYYSNIIPRLLSILSPESQSRLPVSTSAPSTPESHRRGASFAISRMLRTQPSLAASILLPILHGPFIHVASQDGSINLAHGSSPSTDPRCPTVDTSLGLMTALLTHTDPSPALLHALLTPILPPLSSLVFFLDAHPGIVLADPNIKDIVRSLIKTWARVVDREQALQALWATCQGAQGWGMDLENDMLDGRQYKEWARIDTCERSDITSLSEPASSPLDLRPDPVRLVGLLKYIDQKELSGALFVRTLDEYRTLRDAGSGVHPMRTLLHLNLIMEMVDQLGSTILTQTDHILSFIAHALEPSVIPTSKPPNSGKPKGNGLSLDDLKFVEPDSDDEEEEEGDGGNDMVFTAVNLLLSILEANPSITPANTPLLKIIASHLEPLANHPSQFIRQSASEVRLILKARLASDVSISAPDTDSPARKSALETYQEALKLVQDPILPVRAHGLLLLRHLIVPPTSRAGKAAPEPIEPALVPAILDVFMQAVQDDDSFIFLNAVQGLSAMVDRLGKDILKGLVDVYSRGIDGTGADMPKHELDKRLRIGEALGQVARRYGDALALCVDTLVPPLLQIIRSFHLPTALRTSAISVLAQCTETSSFSILPWSTDLVSAMLDLLRLETVSARPKEAKHEAEASTTDGRISEPMDSTPLSTSPKLAPFRRAALHFLTLVIRSAIADVYGGNQTSNPFDPGLASHARTVLSYISSTDVDGIVRVQAREALDMMKQYEKAKLGLE</sequence>
<evidence type="ECO:0000259" key="4">
    <source>
        <dbReference type="Pfam" id="PF10363"/>
    </source>
</evidence>
<accession>A0A067MU47</accession>
<feature type="region of interest" description="Disordered" evidence="3">
    <location>
        <begin position="547"/>
        <end position="587"/>
    </location>
</feature>